<dbReference type="OrthoDB" id="30795at2157"/>
<evidence type="ECO:0000259" key="1">
    <source>
        <dbReference type="Pfam" id="PF01978"/>
    </source>
</evidence>
<dbReference type="Pfam" id="PF01978">
    <property type="entry name" value="TrmB"/>
    <property type="match status" value="1"/>
</dbReference>
<keyword evidence="3" id="KW-1185">Reference proteome</keyword>
<dbReference type="Gene3D" id="1.10.10.10">
    <property type="entry name" value="Winged helix-like DNA-binding domain superfamily/Winged helix DNA-binding domain"/>
    <property type="match status" value="1"/>
</dbReference>
<evidence type="ECO:0000313" key="3">
    <source>
        <dbReference type="Proteomes" id="UP000033111"/>
    </source>
</evidence>
<dbReference type="RefSeq" id="WP_048172250.1">
    <property type="nucleotide sequence ID" value="NZ_CP009506.1"/>
</dbReference>
<dbReference type="PANTHER" id="PTHR34293">
    <property type="entry name" value="HTH-TYPE TRANSCRIPTIONAL REGULATOR TRMBL2"/>
    <property type="match status" value="1"/>
</dbReference>
<accession>A0A0E3P785</accession>
<name>A0A0E3P785_9EURY</name>
<dbReference type="Proteomes" id="UP000033111">
    <property type="component" value="Chromosome"/>
</dbReference>
<dbReference type="InterPro" id="IPR051797">
    <property type="entry name" value="TrmB-like"/>
</dbReference>
<dbReference type="SUPFAM" id="SSF46785">
    <property type="entry name" value="Winged helix' DNA-binding domain"/>
    <property type="match status" value="1"/>
</dbReference>
<dbReference type="EMBL" id="CP009506">
    <property type="protein sequence ID" value="AKB28697.1"/>
    <property type="molecule type" value="Genomic_DNA"/>
</dbReference>
<organism evidence="2 3">
    <name type="scientific">Methanosarcina siciliae T4/M</name>
    <dbReference type="NCBI Taxonomy" id="1434120"/>
    <lineage>
        <taxon>Archaea</taxon>
        <taxon>Methanobacteriati</taxon>
        <taxon>Methanobacteriota</taxon>
        <taxon>Stenosarchaea group</taxon>
        <taxon>Methanomicrobia</taxon>
        <taxon>Methanosarcinales</taxon>
        <taxon>Methanosarcinaceae</taxon>
        <taxon>Methanosarcina</taxon>
    </lineage>
</organism>
<dbReference type="AlphaFoldDB" id="A0A0E3P785"/>
<dbReference type="PANTHER" id="PTHR34293:SF1">
    <property type="entry name" value="HTH-TYPE TRANSCRIPTIONAL REGULATOR TRMBL2"/>
    <property type="match status" value="1"/>
</dbReference>
<dbReference type="InterPro" id="IPR002831">
    <property type="entry name" value="Tscrpt_reg_TrmB_N"/>
</dbReference>
<dbReference type="HOGENOM" id="CLU_156334_0_0_2"/>
<sequence length="121" mass="13825">MARKLINNLQKLGFTENEAKIYATLVCINMATAREIYETSRVPRPKVYKVLRGMEEKGYVQIIEGDPIRFSCIRPEDLITRIRNDFLLSLNETFCRLHALNPSPEGKVLSSGESMELGMEC</sequence>
<gene>
    <name evidence="2" type="ORF">MSSIT_1978</name>
</gene>
<reference evidence="2 3" key="1">
    <citation type="submission" date="2014-07" db="EMBL/GenBank/DDBJ databases">
        <title>Methanogenic archaea and the global carbon cycle.</title>
        <authorList>
            <person name="Henriksen J.R."/>
            <person name="Luke J."/>
            <person name="Reinhart S."/>
            <person name="Benedict M.N."/>
            <person name="Youngblut N.D."/>
            <person name="Metcalf M.E."/>
            <person name="Whitaker R.J."/>
            <person name="Metcalf W.W."/>
        </authorList>
    </citation>
    <scope>NUCLEOTIDE SEQUENCE [LARGE SCALE GENOMIC DNA]</scope>
    <source>
        <strain evidence="2 3">T4/M</strain>
    </source>
</reference>
<dbReference type="PATRIC" id="fig|1434120.4.peg.2551"/>
<proteinExistence type="predicted"/>
<dbReference type="InterPro" id="IPR036390">
    <property type="entry name" value="WH_DNA-bd_sf"/>
</dbReference>
<evidence type="ECO:0000313" key="2">
    <source>
        <dbReference type="EMBL" id="AKB28697.1"/>
    </source>
</evidence>
<feature type="domain" description="Transcription regulator TrmB N-terminal" evidence="1">
    <location>
        <begin position="9"/>
        <end position="76"/>
    </location>
</feature>
<dbReference type="GeneID" id="24860837"/>
<dbReference type="KEGG" id="msw:MSSIT_1978"/>
<protein>
    <submittedName>
        <fullName evidence="2">Transcriptional regulator, TrmB family</fullName>
    </submittedName>
</protein>
<dbReference type="InterPro" id="IPR036388">
    <property type="entry name" value="WH-like_DNA-bd_sf"/>
</dbReference>